<gene>
    <name evidence="9" type="primary">LOC110759853</name>
</gene>
<evidence type="ECO:0000256" key="5">
    <source>
        <dbReference type="ARBA" id="ARBA00022833"/>
    </source>
</evidence>
<name>A0A6P5SVL5_PRUAV</name>
<dbReference type="SUPFAM" id="SSF57850">
    <property type="entry name" value="RING/U-box"/>
    <property type="match status" value="1"/>
</dbReference>
<evidence type="ECO:0000313" key="9">
    <source>
        <dbReference type="RefSeq" id="XP_021817681.1"/>
    </source>
</evidence>
<sequence>MASESWKVVGETYCKAWLQQAFEPENESLSCTKFLMDAKATVRQCLLQQPIDFNEDISLFLEDDNWSVDEYEDTVETLANNPFDLATVISQTLARLQVPSHAHQDMIDTIILPEAFKAAREHCGAPKVLRIAVRVDVYVADKNYTEEEFGGTDVLEVADDDGSDQPAFVPASRAFIEKLERARVVELSTMCSICMEDILVGSEATRMPCSHFYHEGCIVEWLQKSRFCPLCRYSPPADHD</sequence>
<evidence type="ECO:0000256" key="2">
    <source>
        <dbReference type="ARBA" id="ARBA00012483"/>
    </source>
</evidence>
<evidence type="ECO:0000313" key="8">
    <source>
        <dbReference type="Proteomes" id="UP000515124"/>
    </source>
</evidence>
<keyword evidence="3" id="KW-0479">Metal-binding</keyword>
<dbReference type="GO" id="GO:0061630">
    <property type="term" value="F:ubiquitin protein ligase activity"/>
    <property type="evidence" value="ECO:0007669"/>
    <property type="project" value="UniProtKB-EC"/>
</dbReference>
<reference evidence="9" key="1">
    <citation type="submission" date="2025-08" db="UniProtKB">
        <authorList>
            <consortium name="RefSeq"/>
        </authorList>
    </citation>
    <scope>IDENTIFICATION</scope>
</reference>
<dbReference type="InterPro" id="IPR013083">
    <property type="entry name" value="Znf_RING/FYVE/PHD"/>
</dbReference>
<dbReference type="AlphaFoldDB" id="A0A6P5SVL5"/>
<keyword evidence="8" id="KW-1185">Reference proteome</keyword>
<evidence type="ECO:0000259" key="7">
    <source>
        <dbReference type="PROSITE" id="PS50089"/>
    </source>
</evidence>
<dbReference type="Gramene" id="Pav_sc0000702.1_g070.1.mk:mrna">
    <property type="protein sequence ID" value="Pav_sc0000702.1_g070.1.mk:CDS:1"/>
    <property type="gene ID" value="Pav_sc0000702.1_g070.1.mk"/>
</dbReference>
<keyword evidence="5" id="KW-0862">Zinc</keyword>
<dbReference type="KEGG" id="pavi:110759853"/>
<accession>A0A6P5SVL5</accession>
<feature type="domain" description="RING-type" evidence="7">
    <location>
        <begin position="191"/>
        <end position="232"/>
    </location>
</feature>
<protein>
    <recommendedName>
        <fullName evidence="2">RING-type E3 ubiquitin transferase</fullName>
        <ecNumber evidence="2">2.3.2.27</ecNumber>
    </recommendedName>
</protein>
<dbReference type="GO" id="GO:0005737">
    <property type="term" value="C:cytoplasm"/>
    <property type="evidence" value="ECO:0007669"/>
    <property type="project" value="TreeGrafter"/>
</dbReference>
<dbReference type="RefSeq" id="XP_021817681.1">
    <property type="nucleotide sequence ID" value="XM_021961989.1"/>
</dbReference>
<dbReference type="InterPro" id="IPR001841">
    <property type="entry name" value="Znf_RING"/>
</dbReference>
<dbReference type="EC" id="2.3.2.27" evidence="2"/>
<organism evidence="8 9">
    <name type="scientific">Prunus avium</name>
    <name type="common">Cherry</name>
    <name type="synonym">Cerasus avium</name>
    <dbReference type="NCBI Taxonomy" id="42229"/>
    <lineage>
        <taxon>Eukaryota</taxon>
        <taxon>Viridiplantae</taxon>
        <taxon>Streptophyta</taxon>
        <taxon>Embryophyta</taxon>
        <taxon>Tracheophyta</taxon>
        <taxon>Spermatophyta</taxon>
        <taxon>Magnoliopsida</taxon>
        <taxon>eudicotyledons</taxon>
        <taxon>Gunneridae</taxon>
        <taxon>Pentapetalae</taxon>
        <taxon>rosids</taxon>
        <taxon>fabids</taxon>
        <taxon>Rosales</taxon>
        <taxon>Rosaceae</taxon>
        <taxon>Amygdaloideae</taxon>
        <taxon>Amygdaleae</taxon>
        <taxon>Prunus</taxon>
    </lineage>
</organism>
<dbReference type="Proteomes" id="UP000515124">
    <property type="component" value="Unplaced"/>
</dbReference>
<dbReference type="Gene3D" id="3.30.40.10">
    <property type="entry name" value="Zinc/RING finger domain, C3HC4 (zinc finger)"/>
    <property type="match status" value="1"/>
</dbReference>
<comment type="catalytic activity">
    <reaction evidence="1">
        <text>S-ubiquitinyl-[E2 ubiquitin-conjugating enzyme]-L-cysteine + [acceptor protein]-L-lysine = [E2 ubiquitin-conjugating enzyme]-L-cysteine + N(6)-ubiquitinyl-[acceptor protein]-L-lysine.</text>
        <dbReference type="EC" id="2.3.2.27"/>
    </reaction>
</comment>
<evidence type="ECO:0000256" key="1">
    <source>
        <dbReference type="ARBA" id="ARBA00000900"/>
    </source>
</evidence>
<dbReference type="PANTHER" id="PTHR15710">
    <property type="entry name" value="E3 UBIQUITIN-PROTEIN LIGASE PRAJA"/>
    <property type="match status" value="1"/>
</dbReference>
<dbReference type="SMART" id="SM00184">
    <property type="entry name" value="RING"/>
    <property type="match status" value="1"/>
</dbReference>
<dbReference type="PANTHER" id="PTHR15710:SF196">
    <property type="entry name" value="F6A14.12 PROTEIN-RELATED"/>
    <property type="match status" value="1"/>
</dbReference>
<dbReference type="GO" id="GO:0008270">
    <property type="term" value="F:zinc ion binding"/>
    <property type="evidence" value="ECO:0007669"/>
    <property type="project" value="UniProtKB-KW"/>
</dbReference>
<keyword evidence="4 6" id="KW-0863">Zinc-finger</keyword>
<proteinExistence type="predicted"/>
<evidence type="ECO:0000256" key="3">
    <source>
        <dbReference type="ARBA" id="ARBA00022723"/>
    </source>
</evidence>
<dbReference type="PROSITE" id="PS50089">
    <property type="entry name" value="ZF_RING_2"/>
    <property type="match status" value="1"/>
</dbReference>
<dbReference type="GeneID" id="110759853"/>
<evidence type="ECO:0000256" key="4">
    <source>
        <dbReference type="ARBA" id="ARBA00022771"/>
    </source>
</evidence>
<dbReference type="Pfam" id="PF13639">
    <property type="entry name" value="zf-RING_2"/>
    <property type="match status" value="1"/>
</dbReference>
<evidence type="ECO:0000256" key="6">
    <source>
        <dbReference type="PROSITE-ProRule" id="PRU00175"/>
    </source>
</evidence>
<dbReference type="CDD" id="cd16454">
    <property type="entry name" value="RING-H2_PA-TM-RING"/>
    <property type="match status" value="1"/>
</dbReference>
<dbReference type="GO" id="GO:0016567">
    <property type="term" value="P:protein ubiquitination"/>
    <property type="evidence" value="ECO:0007669"/>
    <property type="project" value="TreeGrafter"/>
</dbReference>